<comment type="catalytic activity">
    <reaction evidence="13">
        <text>Strict requirement for Asp at position P1 and has a preferred cleavage sequence of (Leu/Asp/Val)-Glu-Thr-Asp-|-(Gly/Ser/Ala).</text>
        <dbReference type="EC" id="3.4.22.61"/>
    </reaction>
</comment>
<evidence type="ECO:0000256" key="15">
    <source>
        <dbReference type="ARBA" id="ARBA00068172"/>
    </source>
</evidence>
<dbReference type="PANTHER" id="PTHR48169:SF7">
    <property type="entry name" value="CASPASE 10"/>
    <property type="match status" value="1"/>
</dbReference>
<dbReference type="InterPro" id="IPR001875">
    <property type="entry name" value="DED_dom"/>
</dbReference>
<dbReference type="SUPFAM" id="SSF47986">
    <property type="entry name" value="DEATH domain"/>
    <property type="match status" value="2"/>
</dbReference>
<accession>A0A9D3T2F9</accession>
<comment type="caution">
    <text evidence="21">The sequence shown here is derived from an EMBL/GenBank/DDBJ whole genome shotgun (WGS) entry which is preliminary data.</text>
</comment>
<dbReference type="GO" id="GO:0005634">
    <property type="term" value="C:nucleus"/>
    <property type="evidence" value="ECO:0007669"/>
    <property type="project" value="UniProtKB-SubCell"/>
</dbReference>
<evidence type="ECO:0000259" key="20">
    <source>
        <dbReference type="PROSITE" id="PS50208"/>
    </source>
</evidence>
<feature type="domain" description="DED" evidence="18">
    <location>
        <begin position="1"/>
        <end position="78"/>
    </location>
</feature>
<dbReference type="FunFam" id="3.40.50.1460:FF:000008">
    <property type="entry name" value="caspase-8 isoform X1"/>
    <property type="match status" value="1"/>
</dbReference>
<keyword evidence="9" id="KW-0378">Hydrolase</keyword>
<dbReference type="GO" id="GO:0005737">
    <property type="term" value="C:cytoplasm"/>
    <property type="evidence" value="ECO:0007669"/>
    <property type="project" value="UniProtKB-SubCell"/>
</dbReference>
<dbReference type="SMART" id="SM00031">
    <property type="entry name" value="DED"/>
    <property type="match status" value="2"/>
</dbReference>
<evidence type="ECO:0000256" key="2">
    <source>
        <dbReference type="ARBA" id="ARBA00004496"/>
    </source>
</evidence>
<dbReference type="Proteomes" id="UP001046870">
    <property type="component" value="Chromosome 12"/>
</dbReference>
<dbReference type="InterPro" id="IPR011600">
    <property type="entry name" value="Pept_C14_caspase"/>
</dbReference>
<comment type="subcellular location">
    <subcellularLocation>
        <location evidence="2">Cytoplasm</location>
    </subcellularLocation>
    <subcellularLocation>
        <location evidence="1">Nucleus</location>
    </subcellularLocation>
</comment>
<dbReference type="GO" id="GO:0006915">
    <property type="term" value="P:apoptotic process"/>
    <property type="evidence" value="ECO:0007669"/>
    <property type="project" value="UniProtKB-KW"/>
</dbReference>
<keyword evidence="12" id="KW-0539">Nucleus</keyword>
<dbReference type="EMBL" id="JAFDVH010000012">
    <property type="protein sequence ID" value="KAG7467387.1"/>
    <property type="molecule type" value="Genomic_DNA"/>
</dbReference>
<dbReference type="PROSITE" id="PS50208">
    <property type="entry name" value="CASPASE_P20"/>
    <property type="match status" value="1"/>
</dbReference>
<dbReference type="AlphaFoldDB" id="A0A9D3T2F9"/>
<organism evidence="21 22">
    <name type="scientific">Megalops atlanticus</name>
    <name type="common">Tarpon</name>
    <name type="synonym">Clupea gigantea</name>
    <dbReference type="NCBI Taxonomy" id="7932"/>
    <lineage>
        <taxon>Eukaryota</taxon>
        <taxon>Metazoa</taxon>
        <taxon>Chordata</taxon>
        <taxon>Craniata</taxon>
        <taxon>Vertebrata</taxon>
        <taxon>Euteleostomi</taxon>
        <taxon>Actinopterygii</taxon>
        <taxon>Neopterygii</taxon>
        <taxon>Teleostei</taxon>
        <taxon>Elopiformes</taxon>
        <taxon>Megalopidae</taxon>
        <taxon>Megalops</taxon>
    </lineage>
</organism>
<dbReference type="CDD" id="cd08334">
    <property type="entry name" value="DED_Caspase_8_10_r2"/>
    <property type="match status" value="1"/>
</dbReference>
<evidence type="ECO:0000256" key="3">
    <source>
        <dbReference type="ARBA" id="ARBA00010134"/>
    </source>
</evidence>
<evidence type="ECO:0000256" key="12">
    <source>
        <dbReference type="ARBA" id="ARBA00023242"/>
    </source>
</evidence>
<keyword evidence="10" id="KW-0788">Thiol protease</keyword>
<protein>
    <recommendedName>
        <fullName evidence="15">Caspase-8</fullName>
        <ecNumber evidence="14">3.4.22.61</ecNumber>
    </recommendedName>
</protein>
<evidence type="ECO:0000256" key="10">
    <source>
        <dbReference type="ARBA" id="ARBA00022807"/>
    </source>
</evidence>
<dbReference type="OrthoDB" id="6114029at2759"/>
<evidence type="ECO:0000259" key="18">
    <source>
        <dbReference type="PROSITE" id="PS50168"/>
    </source>
</evidence>
<dbReference type="SMART" id="SM00115">
    <property type="entry name" value="CASc"/>
    <property type="match status" value="1"/>
</dbReference>
<dbReference type="PRINTS" id="PR00376">
    <property type="entry name" value="IL1BCENZYME"/>
</dbReference>
<dbReference type="GO" id="GO:0043065">
    <property type="term" value="P:positive regulation of apoptotic process"/>
    <property type="evidence" value="ECO:0007669"/>
    <property type="project" value="UniProtKB-ARBA"/>
</dbReference>
<dbReference type="InterPro" id="IPR029030">
    <property type="entry name" value="Caspase-like_dom_sf"/>
</dbReference>
<dbReference type="PROSITE" id="PS50168">
    <property type="entry name" value="DED"/>
    <property type="match status" value="2"/>
</dbReference>
<evidence type="ECO:0000256" key="11">
    <source>
        <dbReference type="ARBA" id="ARBA00023145"/>
    </source>
</evidence>
<evidence type="ECO:0000313" key="22">
    <source>
        <dbReference type="Proteomes" id="UP001046870"/>
    </source>
</evidence>
<keyword evidence="4" id="KW-0963">Cytoplasm</keyword>
<evidence type="ECO:0000259" key="19">
    <source>
        <dbReference type="PROSITE" id="PS50207"/>
    </source>
</evidence>
<feature type="region of interest" description="Disordered" evidence="17">
    <location>
        <begin position="180"/>
        <end position="264"/>
    </location>
</feature>
<reference evidence="21" key="1">
    <citation type="submission" date="2021-01" db="EMBL/GenBank/DDBJ databases">
        <authorList>
            <person name="Zahm M."/>
            <person name="Roques C."/>
            <person name="Cabau C."/>
            <person name="Klopp C."/>
            <person name="Donnadieu C."/>
            <person name="Jouanno E."/>
            <person name="Lampietro C."/>
            <person name="Louis A."/>
            <person name="Herpin A."/>
            <person name="Echchiki A."/>
            <person name="Berthelot C."/>
            <person name="Parey E."/>
            <person name="Roest-Crollius H."/>
            <person name="Braasch I."/>
            <person name="Postlethwait J."/>
            <person name="Bobe J."/>
            <person name="Montfort J."/>
            <person name="Bouchez O."/>
            <person name="Begum T."/>
            <person name="Mejri S."/>
            <person name="Adams A."/>
            <person name="Chen W.-J."/>
            <person name="Guiguen Y."/>
        </authorList>
    </citation>
    <scope>NUCLEOTIDE SEQUENCE</scope>
    <source>
        <strain evidence="21">YG-15Mar2019-1</strain>
        <tissue evidence="21">Brain</tissue>
    </source>
</reference>
<dbReference type="PANTHER" id="PTHR48169">
    <property type="entry name" value="DED DOMAIN-CONTAINING PROTEIN"/>
    <property type="match status" value="1"/>
</dbReference>
<evidence type="ECO:0000313" key="21">
    <source>
        <dbReference type="EMBL" id="KAG7467387.1"/>
    </source>
</evidence>
<gene>
    <name evidence="21" type="ORF">MATL_G00152860</name>
</gene>
<dbReference type="GO" id="GO:0006508">
    <property type="term" value="P:proteolysis"/>
    <property type="evidence" value="ECO:0007669"/>
    <property type="project" value="UniProtKB-KW"/>
</dbReference>
<dbReference type="SUPFAM" id="SSF52129">
    <property type="entry name" value="Caspase-like"/>
    <property type="match status" value="1"/>
</dbReference>
<dbReference type="InterPro" id="IPR015917">
    <property type="entry name" value="Pept_C14A"/>
</dbReference>
<dbReference type="Gene3D" id="3.40.50.1460">
    <property type="match status" value="1"/>
</dbReference>
<feature type="domain" description="DED" evidence="18">
    <location>
        <begin position="100"/>
        <end position="175"/>
    </location>
</feature>
<feature type="domain" description="Caspase family p20" evidence="20">
    <location>
        <begin position="267"/>
        <end position="394"/>
    </location>
</feature>
<dbReference type="GO" id="GO:0005886">
    <property type="term" value="C:plasma membrane"/>
    <property type="evidence" value="ECO:0007669"/>
    <property type="project" value="UniProtKB-ARBA"/>
</dbReference>
<keyword evidence="7" id="KW-0053">Apoptosis</keyword>
<sequence>MDVALMFEIDGELDSSEVAGLKFLCRDHVPWKQLERVQDGRELFQRLEEQGLLEDDTLFVEELLLTIKRLDLLGSHLNTRGEEVESTIQRRGGSYAGISPYRKLLYELSEDVTDDNLSSLKFLSKLPRAKQGSCTSALDVLVEMEKREELGEDNVEPLAAVCEQFNKQLATRLREYAAQRAAGGDRRTPLPYQESSVHGYTDRSLTYPEMGPPSPPQQPRRLSSPEPRPMLSVPVSEEAQSLSIDAAPDTTPAPEEPDDTYSMNSRPRGYCLIINNFSFREAAKLQLKDRKGTDKDVESLTKVFSRLHFKVEERKDLRAEALLRAVEELGGRDHSALDAFVCCVLSHGEKGTVLGTDGREVRIRDITLPFTSSRCPSLARKPKLFFIQACQGQDMQRGYAPAGGGGREGVYEEDAGRIMPDAIPDDADFLLGMATVEDYKSFRNVTQGSIFIQELCRQLEDCCPRREDILTILTRVNHKVSSGVYLDHKQMPEPRYTLTKKLVLPLD</sequence>
<dbReference type="PROSITE" id="PS50207">
    <property type="entry name" value="CASPASE_P10"/>
    <property type="match status" value="1"/>
</dbReference>
<evidence type="ECO:0000256" key="4">
    <source>
        <dbReference type="ARBA" id="ARBA00022490"/>
    </source>
</evidence>
<dbReference type="PROSITE" id="PS01122">
    <property type="entry name" value="CASPASE_CYS"/>
    <property type="match status" value="1"/>
</dbReference>
<evidence type="ECO:0000256" key="14">
    <source>
        <dbReference type="ARBA" id="ARBA00066479"/>
    </source>
</evidence>
<dbReference type="CDD" id="cd08792">
    <property type="entry name" value="DED_Caspase_8_10_r1"/>
    <property type="match status" value="1"/>
</dbReference>
<dbReference type="GO" id="GO:0032991">
    <property type="term" value="C:protein-containing complex"/>
    <property type="evidence" value="ECO:0007669"/>
    <property type="project" value="UniProtKB-ARBA"/>
</dbReference>
<dbReference type="InterPro" id="IPR002138">
    <property type="entry name" value="Pept_C14_p10"/>
</dbReference>
<dbReference type="Pfam" id="PF01335">
    <property type="entry name" value="DED"/>
    <property type="match status" value="2"/>
</dbReference>
<dbReference type="GO" id="GO:0051604">
    <property type="term" value="P:protein maturation"/>
    <property type="evidence" value="ECO:0007669"/>
    <property type="project" value="UniProtKB-ARBA"/>
</dbReference>
<keyword evidence="6" id="KW-0645">Protease</keyword>
<dbReference type="FunFam" id="1.10.533.10:FF:000016">
    <property type="entry name" value="CASP8 and FADD-like apoptosis regulator"/>
    <property type="match status" value="1"/>
</dbReference>
<evidence type="ECO:0000256" key="6">
    <source>
        <dbReference type="ARBA" id="ARBA00022670"/>
    </source>
</evidence>
<keyword evidence="5" id="KW-0597">Phosphoprotein</keyword>
<evidence type="ECO:0000256" key="9">
    <source>
        <dbReference type="ARBA" id="ARBA00022801"/>
    </source>
</evidence>
<dbReference type="EC" id="3.4.22.61" evidence="14"/>
<dbReference type="Gene3D" id="1.10.533.10">
    <property type="entry name" value="Death Domain, Fas"/>
    <property type="match status" value="2"/>
</dbReference>
<dbReference type="InterPro" id="IPR033139">
    <property type="entry name" value="Caspase_cys_AS"/>
</dbReference>
<evidence type="ECO:0000256" key="17">
    <source>
        <dbReference type="SAM" id="MobiDB-lite"/>
    </source>
</evidence>
<evidence type="ECO:0000256" key="7">
    <source>
        <dbReference type="ARBA" id="ARBA00022703"/>
    </source>
</evidence>
<comment type="similarity">
    <text evidence="3 16">Belongs to the peptidase C14A family.</text>
</comment>
<dbReference type="InterPro" id="IPR011029">
    <property type="entry name" value="DEATH-like_dom_sf"/>
</dbReference>
<dbReference type="CDD" id="cd00032">
    <property type="entry name" value="CASc"/>
    <property type="match status" value="1"/>
</dbReference>
<feature type="domain" description="Caspase family p10" evidence="19">
    <location>
        <begin position="423"/>
        <end position="504"/>
    </location>
</feature>
<dbReference type="GO" id="GO:0004197">
    <property type="term" value="F:cysteine-type endopeptidase activity"/>
    <property type="evidence" value="ECO:0007669"/>
    <property type="project" value="InterPro"/>
</dbReference>
<feature type="compositionally biased region" description="Low complexity" evidence="17">
    <location>
        <begin position="219"/>
        <end position="232"/>
    </location>
</feature>
<evidence type="ECO:0000256" key="13">
    <source>
        <dbReference type="ARBA" id="ARBA00051626"/>
    </source>
</evidence>
<evidence type="ECO:0000256" key="8">
    <source>
        <dbReference type="ARBA" id="ARBA00022737"/>
    </source>
</evidence>
<proteinExistence type="inferred from homology"/>
<evidence type="ECO:0000256" key="1">
    <source>
        <dbReference type="ARBA" id="ARBA00004123"/>
    </source>
</evidence>
<dbReference type="InterPro" id="IPR001309">
    <property type="entry name" value="Pept_C14_p20"/>
</dbReference>
<dbReference type="Pfam" id="PF00656">
    <property type="entry name" value="Peptidase_C14"/>
    <property type="match status" value="1"/>
</dbReference>
<evidence type="ECO:0000256" key="5">
    <source>
        <dbReference type="ARBA" id="ARBA00022553"/>
    </source>
</evidence>
<keyword evidence="11" id="KW-0865">Zymogen</keyword>
<name>A0A9D3T2F9_MEGAT</name>
<evidence type="ECO:0000256" key="16">
    <source>
        <dbReference type="RuleBase" id="RU003971"/>
    </source>
</evidence>
<keyword evidence="22" id="KW-1185">Reference proteome</keyword>
<keyword evidence="8" id="KW-0677">Repeat</keyword>